<name>A0A409X4B9_9AGAR</name>
<sequence>MHFLSSRRTVIAPQLHKHWERTKQREAHIVAAVCRKRPWPTCFLLFPFEGWGRGSHTIPYSSCHVCDSCFLLLAWPSVRFPSQSSFIPLICTRVLEYNV</sequence>
<dbReference type="EMBL" id="NHYE01004265">
    <property type="protein sequence ID" value="PPQ85592.1"/>
    <property type="molecule type" value="Genomic_DNA"/>
</dbReference>
<dbReference type="InParanoid" id="A0A409X4B9"/>
<comment type="caution">
    <text evidence="1">The sequence shown here is derived from an EMBL/GenBank/DDBJ whole genome shotgun (WGS) entry which is preliminary data.</text>
</comment>
<keyword evidence="2" id="KW-1185">Reference proteome</keyword>
<dbReference type="Proteomes" id="UP000284706">
    <property type="component" value="Unassembled WGS sequence"/>
</dbReference>
<organism evidence="1 2">
    <name type="scientific">Gymnopilus dilepis</name>
    <dbReference type="NCBI Taxonomy" id="231916"/>
    <lineage>
        <taxon>Eukaryota</taxon>
        <taxon>Fungi</taxon>
        <taxon>Dikarya</taxon>
        <taxon>Basidiomycota</taxon>
        <taxon>Agaricomycotina</taxon>
        <taxon>Agaricomycetes</taxon>
        <taxon>Agaricomycetidae</taxon>
        <taxon>Agaricales</taxon>
        <taxon>Agaricineae</taxon>
        <taxon>Hymenogastraceae</taxon>
        <taxon>Gymnopilus</taxon>
    </lineage>
</organism>
<accession>A0A409X4B9</accession>
<dbReference type="AlphaFoldDB" id="A0A409X4B9"/>
<proteinExistence type="predicted"/>
<protein>
    <submittedName>
        <fullName evidence="1">Uncharacterized protein</fullName>
    </submittedName>
</protein>
<gene>
    <name evidence="1" type="ORF">CVT26_009188</name>
</gene>
<reference evidence="1 2" key="1">
    <citation type="journal article" date="2018" name="Evol. Lett.">
        <title>Horizontal gene cluster transfer increased hallucinogenic mushroom diversity.</title>
        <authorList>
            <person name="Reynolds H.T."/>
            <person name="Vijayakumar V."/>
            <person name="Gluck-Thaler E."/>
            <person name="Korotkin H.B."/>
            <person name="Matheny P.B."/>
            <person name="Slot J.C."/>
        </authorList>
    </citation>
    <scope>NUCLEOTIDE SEQUENCE [LARGE SCALE GENOMIC DNA]</scope>
    <source>
        <strain evidence="1 2">SRW20</strain>
    </source>
</reference>
<evidence type="ECO:0000313" key="1">
    <source>
        <dbReference type="EMBL" id="PPQ85592.1"/>
    </source>
</evidence>
<evidence type="ECO:0000313" key="2">
    <source>
        <dbReference type="Proteomes" id="UP000284706"/>
    </source>
</evidence>